<name>A0A9P6JKA1_9AGAR</name>
<gene>
    <name evidence="9" type="ORF">CPB83DRAFT_798570</name>
</gene>
<comment type="similarity">
    <text evidence="5">Belongs to the PINX1 family.</text>
</comment>
<keyword evidence="3" id="KW-0698">rRNA processing</keyword>
<dbReference type="PROSITE" id="PS50174">
    <property type="entry name" value="G_PATCH"/>
    <property type="match status" value="1"/>
</dbReference>
<dbReference type="InterPro" id="IPR050656">
    <property type="entry name" value="PINX1"/>
</dbReference>
<accession>A0A9P6JKA1</accession>
<dbReference type="EMBL" id="MU157906">
    <property type="protein sequence ID" value="KAF9524026.1"/>
    <property type="molecule type" value="Genomic_DNA"/>
</dbReference>
<evidence type="ECO:0000256" key="6">
    <source>
        <dbReference type="ARBA" id="ARBA00041961"/>
    </source>
</evidence>
<comment type="subcellular location">
    <subcellularLocation>
        <location evidence="1">Nucleus</location>
        <location evidence="1">Nucleolus</location>
    </subcellularLocation>
</comment>
<feature type="domain" description="G-patch" evidence="8">
    <location>
        <begin position="25"/>
        <end position="71"/>
    </location>
</feature>
<comment type="caution">
    <text evidence="9">The sequence shown here is derived from an EMBL/GenBank/DDBJ whole genome shotgun (WGS) entry which is preliminary data.</text>
</comment>
<evidence type="ECO:0000313" key="10">
    <source>
        <dbReference type="Proteomes" id="UP000807306"/>
    </source>
</evidence>
<dbReference type="PANTHER" id="PTHR23149">
    <property type="entry name" value="G PATCH DOMAIN CONTAINING PROTEIN"/>
    <property type="match status" value="1"/>
</dbReference>
<dbReference type="InterPro" id="IPR000467">
    <property type="entry name" value="G_patch_dom"/>
</dbReference>
<feature type="region of interest" description="Disordered" evidence="7">
    <location>
        <begin position="280"/>
        <end position="339"/>
    </location>
</feature>
<dbReference type="GO" id="GO:0003676">
    <property type="term" value="F:nucleic acid binding"/>
    <property type="evidence" value="ECO:0007669"/>
    <property type="project" value="InterPro"/>
</dbReference>
<keyword evidence="10" id="KW-1185">Reference proteome</keyword>
<keyword evidence="2" id="KW-0690">Ribosome biogenesis</keyword>
<feature type="compositionally biased region" description="Basic and acidic residues" evidence="7">
    <location>
        <begin position="112"/>
        <end position="126"/>
    </location>
</feature>
<protein>
    <recommendedName>
        <fullName evidence="6">PinX1-related protein 1</fullName>
    </recommendedName>
</protein>
<feature type="compositionally biased region" description="Basic and acidic residues" evidence="7">
    <location>
        <begin position="330"/>
        <end position="339"/>
    </location>
</feature>
<dbReference type="AlphaFoldDB" id="A0A9P6JKA1"/>
<evidence type="ECO:0000256" key="7">
    <source>
        <dbReference type="SAM" id="MobiDB-lite"/>
    </source>
</evidence>
<reference evidence="9" key="1">
    <citation type="submission" date="2020-11" db="EMBL/GenBank/DDBJ databases">
        <authorList>
            <consortium name="DOE Joint Genome Institute"/>
            <person name="Ahrendt S."/>
            <person name="Riley R."/>
            <person name="Andreopoulos W."/>
            <person name="Labutti K."/>
            <person name="Pangilinan J."/>
            <person name="Ruiz-Duenas F.J."/>
            <person name="Barrasa J.M."/>
            <person name="Sanchez-Garcia M."/>
            <person name="Camarero S."/>
            <person name="Miyauchi S."/>
            <person name="Serrano A."/>
            <person name="Linde D."/>
            <person name="Babiker R."/>
            <person name="Drula E."/>
            <person name="Ayuso-Fernandez I."/>
            <person name="Pacheco R."/>
            <person name="Padilla G."/>
            <person name="Ferreira P."/>
            <person name="Barriuso J."/>
            <person name="Kellner H."/>
            <person name="Castanera R."/>
            <person name="Alfaro M."/>
            <person name="Ramirez L."/>
            <person name="Pisabarro A.G."/>
            <person name="Kuo A."/>
            <person name="Tritt A."/>
            <person name="Lipzen A."/>
            <person name="He G."/>
            <person name="Yan M."/>
            <person name="Ng V."/>
            <person name="Cullen D."/>
            <person name="Martin F."/>
            <person name="Rosso M.-N."/>
            <person name="Henrissat B."/>
            <person name="Hibbett D."/>
            <person name="Martinez A.T."/>
            <person name="Grigoriev I.V."/>
        </authorList>
    </citation>
    <scope>NUCLEOTIDE SEQUENCE</scope>
    <source>
        <strain evidence="9">CBS 506.95</strain>
    </source>
</reference>
<keyword evidence="4" id="KW-0539">Nucleus</keyword>
<evidence type="ECO:0000256" key="2">
    <source>
        <dbReference type="ARBA" id="ARBA00022517"/>
    </source>
</evidence>
<sequence>MGLSGKKVKQRIPNDPRNLSWADDAARFGSNYLSKFGWDASKGLGTAGEGRTTHIKVAQKLDMMGIGAAHQRDPNGIAWKQNRDFENVLRRLNNAELGDAVDTDVKIGGFHRARDDFPAEEPTKGVKEKKRKHKDEGEDASEDQEGGKQKKRKSKKQKADDKAMQSNSGSDPLPSKEKEIAVVEVSGVSAMEVKTTKPTFLPRHRSHRARAIAAKNMSSKSASHISEILGIAPTPSASGSATPQEGKLTSLVDEDVLRLEKITTSTKSVADYFKEKLKNRANSSASTPSTLVMNSDEEAVRRGIGSAPSTSADPYEDDEKPRFGLGASRLRFETPKDIDNAQRIGLSQLSKLTSSAFLTGTTTMTVPSPQMTLMAEESGTDEQEPEPTERRRKDKKRSVAVGEANEESIKRKRKSNRKDKTTPKDIEDEPQPDTMGVGADSERSTREEERRKKDKKKKKKKKRKGQES</sequence>
<dbReference type="GO" id="GO:0005730">
    <property type="term" value="C:nucleolus"/>
    <property type="evidence" value="ECO:0007669"/>
    <property type="project" value="UniProtKB-SubCell"/>
</dbReference>
<evidence type="ECO:0000313" key="9">
    <source>
        <dbReference type="EMBL" id="KAF9524026.1"/>
    </source>
</evidence>
<feature type="compositionally biased region" description="Basic and acidic residues" evidence="7">
    <location>
        <begin position="440"/>
        <end position="451"/>
    </location>
</feature>
<feature type="compositionally biased region" description="Polar residues" evidence="7">
    <location>
        <begin position="360"/>
        <end position="371"/>
    </location>
</feature>
<feature type="compositionally biased region" description="Basic residues" evidence="7">
    <location>
        <begin position="452"/>
        <end position="468"/>
    </location>
</feature>
<feature type="compositionally biased region" description="Polar residues" evidence="7">
    <location>
        <begin position="280"/>
        <end position="293"/>
    </location>
</feature>
<dbReference type="Pfam" id="PF01585">
    <property type="entry name" value="G-patch"/>
    <property type="match status" value="1"/>
</dbReference>
<dbReference type="OrthoDB" id="29523at2759"/>
<evidence type="ECO:0000256" key="1">
    <source>
        <dbReference type="ARBA" id="ARBA00004604"/>
    </source>
</evidence>
<evidence type="ECO:0000256" key="4">
    <source>
        <dbReference type="ARBA" id="ARBA00023242"/>
    </source>
</evidence>
<feature type="region of interest" description="Disordered" evidence="7">
    <location>
        <begin position="112"/>
        <end position="180"/>
    </location>
</feature>
<feature type="region of interest" description="Disordered" evidence="7">
    <location>
        <begin position="360"/>
        <end position="468"/>
    </location>
</feature>
<evidence type="ECO:0000256" key="5">
    <source>
        <dbReference type="ARBA" id="ARBA00038007"/>
    </source>
</evidence>
<dbReference type="PANTHER" id="PTHR23149:SF31">
    <property type="entry name" value="PROTEIN PXR1"/>
    <property type="match status" value="1"/>
</dbReference>
<organism evidence="9 10">
    <name type="scientific">Crepidotus variabilis</name>
    <dbReference type="NCBI Taxonomy" id="179855"/>
    <lineage>
        <taxon>Eukaryota</taxon>
        <taxon>Fungi</taxon>
        <taxon>Dikarya</taxon>
        <taxon>Basidiomycota</taxon>
        <taxon>Agaricomycotina</taxon>
        <taxon>Agaricomycetes</taxon>
        <taxon>Agaricomycetidae</taxon>
        <taxon>Agaricales</taxon>
        <taxon>Agaricineae</taxon>
        <taxon>Crepidotaceae</taxon>
        <taxon>Crepidotus</taxon>
    </lineage>
</organism>
<evidence type="ECO:0000259" key="8">
    <source>
        <dbReference type="PROSITE" id="PS50174"/>
    </source>
</evidence>
<evidence type="ECO:0000256" key="3">
    <source>
        <dbReference type="ARBA" id="ARBA00022552"/>
    </source>
</evidence>
<dbReference type="GO" id="GO:0006364">
    <property type="term" value="P:rRNA processing"/>
    <property type="evidence" value="ECO:0007669"/>
    <property type="project" value="UniProtKB-KW"/>
</dbReference>
<proteinExistence type="inferred from homology"/>
<dbReference type="Proteomes" id="UP000807306">
    <property type="component" value="Unassembled WGS sequence"/>
</dbReference>